<comment type="catalytic activity">
    <reaction evidence="8">
        <text>a 1,2-diacyl-sn-glycero-3-phosphocholine + H2O = a 1-acyl-sn-glycero-3-phosphocholine + a fatty acid + H(+)</text>
        <dbReference type="Rhea" id="RHEA:15801"/>
        <dbReference type="ChEBI" id="CHEBI:15377"/>
        <dbReference type="ChEBI" id="CHEBI:15378"/>
        <dbReference type="ChEBI" id="CHEBI:28868"/>
        <dbReference type="ChEBI" id="CHEBI:57643"/>
        <dbReference type="ChEBI" id="CHEBI:58168"/>
        <dbReference type="EC" id="3.1.1.4"/>
    </reaction>
</comment>
<dbReference type="InterPro" id="IPR001211">
    <property type="entry name" value="PLA2"/>
</dbReference>
<dbReference type="Proteomes" id="UP001159428">
    <property type="component" value="Unassembled WGS sequence"/>
</dbReference>
<dbReference type="GO" id="GO:0005543">
    <property type="term" value="F:phospholipid binding"/>
    <property type="evidence" value="ECO:0007669"/>
    <property type="project" value="TreeGrafter"/>
</dbReference>
<dbReference type="PRINTS" id="PR00389">
    <property type="entry name" value="PHPHLIPASEA2"/>
</dbReference>
<sequence>MKICVWLLIALAITPKGGESSPPTGKKLHNYIEEKDSTSDEQDNLVTRKERNVAQFGAMIACEVKDLRSPVLNGYGCFCGLGGKGKPLDEIDLCCYVHDNCYGDIQRTKMCGPDPNAVYYVTYRTQGCSGCRGYHFLWFLGYGNSKCQKKLCECDGVAARCFKSHFSKLQDRYINYDKSKC</sequence>
<keyword evidence="5 8" id="KW-0106">Calcium</keyword>
<dbReference type="EMBL" id="CALNXJ010000044">
    <property type="protein sequence ID" value="CAH3148043.1"/>
    <property type="molecule type" value="Genomic_DNA"/>
</dbReference>
<keyword evidence="5" id="KW-0479">Metal-binding</keyword>
<keyword evidence="2 8" id="KW-0964">Secreted</keyword>
<dbReference type="PROSITE" id="PS00118">
    <property type="entry name" value="PA2_HIS"/>
    <property type="match status" value="1"/>
</dbReference>
<gene>
    <name evidence="10" type="ORF">PMEA_00023645</name>
</gene>
<evidence type="ECO:0000256" key="2">
    <source>
        <dbReference type="ARBA" id="ARBA00022525"/>
    </source>
</evidence>
<dbReference type="InterPro" id="IPR033113">
    <property type="entry name" value="PLA2_histidine"/>
</dbReference>
<feature type="binding site" evidence="5">
    <location>
        <position position="80"/>
    </location>
    <ligand>
        <name>Ca(2+)</name>
        <dbReference type="ChEBI" id="CHEBI:29108"/>
    </ligand>
</feature>
<name>A0AAU9XJP8_9CNID</name>
<dbReference type="PANTHER" id="PTHR11716">
    <property type="entry name" value="PHOSPHOLIPASE A2 FAMILY MEMBER"/>
    <property type="match status" value="1"/>
</dbReference>
<feature type="disulfide bond" evidence="6">
    <location>
        <begin position="94"/>
        <end position="161"/>
    </location>
</feature>
<comment type="similarity">
    <text evidence="7">Belongs to the phospholipase A2 family.</text>
</comment>
<evidence type="ECO:0000256" key="5">
    <source>
        <dbReference type="PIRSR" id="PIRSR601211-2"/>
    </source>
</evidence>
<evidence type="ECO:0000256" key="4">
    <source>
        <dbReference type="PIRSR" id="PIRSR601211-1"/>
    </source>
</evidence>
<reference evidence="10 11" key="1">
    <citation type="submission" date="2022-05" db="EMBL/GenBank/DDBJ databases">
        <authorList>
            <consortium name="Genoscope - CEA"/>
            <person name="William W."/>
        </authorList>
    </citation>
    <scope>NUCLEOTIDE SEQUENCE [LARGE SCALE GENOMIC DNA]</scope>
</reference>
<dbReference type="GO" id="GO:0005576">
    <property type="term" value="C:extracellular region"/>
    <property type="evidence" value="ECO:0007669"/>
    <property type="project" value="UniProtKB-SubCell"/>
</dbReference>
<dbReference type="InterPro" id="IPR016090">
    <property type="entry name" value="PLA2-like_dom"/>
</dbReference>
<dbReference type="EC" id="3.1.1.4" evidence="8"/>
<keyword evidence="11" id="KW-1185">Reference proteome</keyword>
<evidence type="ECO:0000256" key="3">
    <source>
        <dbReference type="ARBA" id="ARBA00023157"/>
    </source>
</evidence>
<dbReference type="CDD" id="cd00125">
    <property type="entry name" value="PLA2c"/>
    <property type="match status" value="1"/>
</dbReference>
<dbReference type="GO" id="GO:0050482">
    <property type="term" value="P:arachidonate secretion"/>
    <property type="evidence" value="ECO:0007669"/>
    <property type="project" value="InterPro"/>
</dbReference>
<dbReference type="PANTHER" id="PTHR11716:SF100">
    <property type="entry name" value="PHOSPHOLIPASE A2"/>
    <property type="match status" value="1"/>
</dbReference>
<dbReference type="GO" id="GO:0016042">
    <property type="term" value="P:lipid catabolic process"/>
    <property type="evidence" value="ECO:0007669"/>
    <property type="project" value="InterPro"/>
</dbReference>
<dbReference type="Gene3D" id="1.20.90.10">
    <property type="entry name" value="Phospholipase A2 domain"/>
    <property type="match status" value="1"/>
</dbReference>
<feature type="disulfide bond" evidence="6">
    <location>
        <begin position="79"/>
        <end position="95"/>
    </location>
</feature>
<comment type="cofactor">
    <cofactor evidence="5">
        <name>Ca(2+)</name>
        <dbReference type="ChEBI" id="CHEBI:29108"/>
    </cofactor>
    <text evidence="5">Binds 1 Ca(2+) ion per subunit.</text>
</comment>
<evidence type="ECO:0000256" key="7">
    <source>
        <dbReference type="RuleBase" id="RU003654"/>
    </source>
</evidence>
<dbReference type="SMART" id="SM00085">
    <property type="entry name" value="PA2c"/>
    <property type="match status" value="1"/>
</dbReference>
<evidence type="ECO:0000313" key="10">
    <source>
        <dbReference type="EMBL" id="CAH3148043.1"/>
    </source>
</evidence>
<feature type="binding site" evidence="5">
    <location>
        <position position="99"/>
    </location>
    <ligand>
        <name>Ca(2+)</name>
        <dbReference type="ChEBI" id="CHEBI:29108"/>
    </ligand>
</feature>
<feature type="domain" description="Phospholipase A2-like central" evidence="9">
    <location>
        <begin position="52"/>
        <end position="180"/>
    </location>
</feature>
<organism evidence="10 11">
    <name type="scientific">Pocillopora meandrina</name>
    <dbReference type="NCBI Taxonomy" id="46732"/>
    <lineage>
        <taxon>Eukaryota</taxon>
        <taxon>Metazoa</taxon>
        <taxon>Cnidaria</taxon>
        <taxon>Anthozoa</taxon>
        <taxon>Hexacorallia</taxon>
        <taxon>Scleractinia</taxon>
        <taxon>Astrocoeniina</taxon>
        <taxon>Pocilloporidae</taxon>
        <taxon>Pocillopora</taxon>
    </lineage>
</organism>
<dbReference type="SUPFAM" id="SSF48619">
    <property type="entry name" value="Phospholipase A2, PLA2"/>
    <property type="match status" value="1"/>
</dbReference>
<comment type="subcellular location">
    <subcellularLocation>
        <location evidence="1 8">Secreted</location>
    </subcellularLocation>
</comment>
<feature type="chain" id="PRO_5043096991" description="Phospholipase A2" evidence="8">
    <location>
        <begin position="21"/>
        <end position="181"/>
    </location>
</feature>
<feature type="active site" evidence="4">
    <location>
        <position position="98"/>
    </location>
</feature>
<dbReference type="GO" id="GO:0047498">
    <property type="term" value="F:calcium-dependent phospholipase A2 activity"/>
    <property type="evidence" value="ECO:0007669"/>
    <property type="project" value="TreeGrafter"/>
</dbReference>
<comment type="caution">
    <text evidence="10">The sequence shown here is derived from an EMBL/GenBank/DDBJ whole genome shotgun (WGS) entry which is preliminary data.</text>
</comment>
<evidence type="ECO:0000256" key="1">
    <source>
        <dbReference type="ARBA" id="ARBA00004613"/>
    </source>
</evidence>
<evidence type="ECO:0000313" key="11">
    <source>
        <dbReference type="Proteomes" id="UP001159428"/>
    </source>
</evidence>
<keyword evidence="8" id="KW-0378">Hydrolase</keyword>
<dbReference type="AlphaFoldDB" id="A0AAU9XJP8"/>
<dbReference type="GO" id="GO:0005509">
    <property type="term" value="F:calcium ion binding"/>
    <property type="evidence" value="ECO:0007669"/>
    <property type="project" value="InterPro"/>
</dbReference>
<accession>A0AAU9XJP8</accession>
<feature type="disulfide bond" evidence="6">
    <location>
        <begin position="101"/>
        <end position="154"/>
    </location>
</feature>
<feature type="binding site" evidence="5">
    <location>
        <position position="78"/>
    </location>
    <ligand>
        <name>Ca(2+)</name>
        <dbReference type="ChEBI" id="CHEBI:29108"/>
    </ligand>
</feature>
<feature type="active site" evidence="4">
    <location>
        <position position="155"/>
    </location>
</feature>
<dbReference type="Pfam" id="PF00068">
    <property type="entry name" value="Phospholip_A2_1"/>
    <property type="match status" value="1"/>
</dbReference>
<evidence type="ECO:0000256" key="8">
    <source>
        <dbReference type="RuleBase" id="RU361236"/>
    </source>
</evidence>
<evidence type="ECO:0000256" key="6">
    <source>
        <dbReference type="PIRSR" id="PIRSR601211-3"/>
    </source>
</evidence>
<protein>
    <recommendedName>
        <fullName evidence="8">Phospholipase A2</fullName>
        <ecNumber evidence="8">3.1.1.4</ecNumber>
    </recommendedName>
</protein>
<keyword evidence="3 6" id="KW-1015">Disulfide bond</keyword>
<feature type="signal peptide" evidence="8">
    <location>
        <begin position="1"/>
        <end position="20"/>
    </location>
</feature>
<feature type="binding site" evidence="5">
    <location>
        <position position="82"/>
    </location>
    <ligand>
        <name>Ca(2+)</name>
        <dbReference type="ChEBI" id="CHEBI:29108"/>
    </ligand>
</feature>
<keyword evidence="8" id="KW-0443">Lipid metabolism</keyword>
<feature type="disulfide bond" evidence="6">
    <location>
        <begin position="111"/>
        <end position="147"/>
    </location>
</feature>
<keyword evidence="8" id="KW-0732">Signal</keyword>
<dbReference type="InterPro" id="IPR036444">
    <property type="entry name" value="PLipase_A2_dom_sf"/>
</dbReference>
<evidence type="ECO:0000259" key="9">
    <source>
        <dbReference type="SMART" id="SM00085"/>
    </source>
</evidence>
<dbReference type="GO" id="GO:0006644">
    <property type="term" value="P:phospholipid metabolic process"/>
    <property type="evidence" value="ECO:0007669"/>
    <property type="project" value="InterPro"/>
</dbReference>
<proteinExistence type="inferred from homology"/>
<feature type="disulfide bond" evidence="6">
    <location>
        <begin position="131"/>
        <end position="152"/>
    </location>
</feature>